<feature type="domain" description="Chitin-binding type-2" evidence="9">
    <location>
        <begin position="27"/>
        <end position="84"/>
    </location>
</feature>
<dbReference type="EMBL" id="AB159149">
    <property type="protein sequence ID" value="BAD16597.1"/>
    <property type="molecule type" value="mRNA"/>
</dbReference>
<gene>
    <name evidence="10" type="primary">DEC-1</name>
</gene>
<feature type="domain" description="Chitin-binding type-2" evidence="9">
    <location>
        <begin position="782"/>
        <end position="841"/>
    </location>
</feature>
<dbReference type="Pfam" id="PF01607">
    <property type="entry name" value="CBM_14"/>
    <property type="match status" value="7"/>
</dbReference>
<keyword evidence="3" id="KW-0597">Phosphoprotein</keyword>
<evidence type="ECO:0000256" key="6">
    <source>
        <dbReference type="ARBA" id="ARBA00023157"/>
    </source>
</evidence>
<keyword evidence="4 7" id="KW-0732">Signal</keyword>
<dbReference type="PANTHER" id="PTHR24020">
    <property type="entry name" value="COLLAGEN ALPHA"/>
    <property type="match status" value="1"/>
</dbReference>
<feature type="domain" description="Chitin-binding type-2" evidence="9">
    <location>
        <begin position="165"/>
        <end position="224"/>
    </location>
</feature>
<feature type="chain" id="PRO_5004286913" evidence="7">
    <location>
        <begin position="27"/>
        <end position="919"/>
    </location>
</feature>
<dbReference type="Gene3D" id="3.40.50.410">
    <property type="entry name" value="von Willebrand factor, type A domain"/>
    <property type="match status" value="2"/>
</dbReference>
<dbReference type="Gene3D" id="2.170.140.10">
    <property type="entry name" value="Chitin binding domain"/>
    <property type="match status" value="7"/>
</dbReference>
<dbReference type="SUPFAM" id="SSF53300">
    <property type="entry name" value="vWA-like"/>
    <property type="match status" value="2"/>
</dbReference>
<proteinExistence type="evidence at transcript level"/>
<dbReference type="InterPro" id="IPR050525">
    <property type="entry name" value="ECM_Assembly_Org"/>
</dbReference>
<dbReference type="PROSITE" id="PS50940">
    <property type="entry name" value="CHIT_BIND_II"/>
    <property type="match status" value="7"/>
</dbReference>
<dbReference type="PRINTS" id="PR00453">
    <property type="entry name" value="VWFADOMAIN"/>
</dbReference>
<dbReference type="PANTHER" id="PTHR24020:SF77">
    <property type="entry name" value="VON WILLEBRAND FACTOR A DOMAIN-CONTAINING PROTEIN 1"/>
    <property type="match status" value="1"/>
</dbReference>
<feature type="domain" description="Chitin-binding type-2" evidence="9">
    <location>
        <begin position="625"/>
        <end position="681"/>
    </location>
</feature>
<evidence type="ECO:0000313" key="10">
    <source>
        <dbReference type="EMBL" id="BAD16597.1"/>
    </source>
</evidence>
<keyword evidence="2" id="KW-0964">Secreted</keyword>
<evidence type="ECO:0000256" key="2">
    <source>
        <dbReference type="ARBA" id="ARBA00022525"/>
    </source>
</evidence>
<comment type="subcellular location">
    <subcellularLocation>
        <location evidence="1">Secreted</location>
    </subcellularLocation>
</comment>
<dbReference type="SMART" id="SM00327">
    <property type="entry name" value="VWA"/>
    <property type="match status" value="2"/>
</dbReference>
<dbReference type="PROSITE" id="PS50234">
    <property type="entry name" value="VWFA"/>
    <property type="match status" value="2"/>
</dbReference>
<feature type="signal peptide" evidence="7">
    <location>
        <begin position="1"/>
        <end position="26"/>
    </location>
</feature>
<dbReference type="AlphaFoldDB" id="Q75R52"/>
<feature type="domain" description="VWFA" evidence="8">
    <location>
        <begin position="243"/>
        <end position="415"/>
    </location>
</feature>
<dbReference type="SMART" id="SM00494">
    <property type="entry name" value="ChtBD2"/>
    <property type="match status" value="7"/>
</dbReference>
<feature type="domain" description="Chitin-binding type-2" evidence="9">
    <location>
        <begin position="854"/>
        <end position="912"/>
    </location>
</feature>
<dbReference type="InterPro" id="IPR036465">
    <property type="entry name" value="vWFA_dom_sf"/>
</dbReference>
<evidence type="ECO:0000256" key="3">
    <source>
        <dbReference type="ARBA" id="ARBA00022553"/>
    </source>
</evidence>
<dbReference type="Pfam" id="PF00092">
    <property type="entry name" value="VWA"/>
    <property type="match status" value="2"/>
</dbReference>
<evidence type="ECO:0000256" key="1">
    <source>
        <dbReference type="ARBA" id="ARBA00004613"/>
    </source>
</evidence>
<feature type="domain" description="Chitin-binding type-2" evidence="9">
    <location>
        <begin position="699"/>
        <end position="758"/>
    </location>
</feature>
<organism evidence="10">
    <name type="scientific">Lymnaea stagnalis</name>
    <name type="common">Great pond snail</name>
    <name type="synonym">Helix stagnalis</name>
    <dbReference type="NCBI Taxonomy" id="6523"/>
    <lineage>
        <taxon>Eukaryota</taxon>
        <taxon>Metazoa</taxon>
        <taxon>Spiralia</taxon>
        <taxon>Lophotrochozoa</taxon>
        <taxon>Mollusca</taxon>
        <taxon>Gastropoda</taxon>
        <taxon>Heterobranchia</taxon>
        <taxon>Euthyneura</taxon>
        <taxon>Panpulmonata</taxon>
        <taxon>Hygrophila</taxon>
        <taxon>Lymnaeoidea</taxon>
        <taxon>Lymnaeidae</taxon>
        <taxon>Lymnaea</taxon>
    </lineage>
</organism>
<feature type="domain" description="VWFA" evidence="8">
    <location>
        <begin position="434"/>
        <end position="608"/>
    </location>
</feature>
<dbReference type="GO" id="GO:0005576">
    <property type="term" value="C:extracellular region"/>
    <property type="evidence" value="ECO:0007669"/>
    <property type="project" value="UniProtKB-SubCell"/>
</dbReference>
<evidence type="ECO:0000256" key="5">
    <source>
        <dbReference type="ARBA" id="ARBA00022737"/>
    </source>
</evidence>
<keyword evidence="5" id="KW-0677">Repeat</keyword>
<dbReference type="GO" id="GO:0008061">
    <property type="term" value="F:chitin binding"/>
    <property type="evidence" value="ECO:0007669"/>
    <property type="project" value="InterPro"/>
</dbReference>
<dbReference type="InterPro" id="IPR036508">
    <property type="entry name" value="Chitin-bd_dom_sf"/>
</dbReference>
<dbReference type="InterPro" id="IPR002035">
    <property type="entry name" value="VWF_A"/>
</dbReference>
<name>Q75R52_LYMST</name>
<feature type="domain" description="Chitin-binding type-2" evidence="9">
    <location>
        <begin position="95"/>
        <end position="154"/>
    </location>
</feature>
<sequence>MLMNRFDEIALVISGVLACLVHLTVGDTICNNVQNGAYPYTGMCNYYIVCHDSATTVYRCAQGLGFDIGFSTCAGPEIGSVCTGGSLVQGTANSTDYCRHNGWPTGNHPHPLSCDKFISCLNFNTYITYCPHGLLYDPKEHRCVDAKIATACNDAPPQNVTPGNSTICRERNWRRGVHPLPDTCERYVVCSEFETYIQPCDTGLHFDIRFGACVDALLAEPCNDGPRDNVTLGPQCRNDTVGDVLFILDSSSSIGIDDYRLQLQFVADLTQNFSIGRENVQFSTIVFSNEASVAFGFDRYLDPISLQQAIRSVEYIGSATFTDKALSLALQVFTPGSYGARANENHVAIVLTDGLSTDRNKTLIEAARLRNANVTILGIRIGQYQIQELIDITGDVKKVFSVEGFDAIHNLTYDITKAICKQVSNINCTQSYGDIIFVMDSSSSITYPNYVKQLSFVANVTRNFLIGKDDVRYGALIFGSNVEKLFDLKKYDSPVDVEQHIMEATYLASSTDTAAALQYILDQRMFADEQGGRPDAVKIIIVLTDGESTYPEKTRAEATKLQSLGYHMMSIGIGNEINELELNALASNTSNIFKAASYQVLDQLHKEVVTRACQIQGEGNLPDYSNFCRLLQPGVYPHPDCRRYIRCVSQVAQIINCPAGEAFNRALSACHYDDNARLCLGINQLPGQVITSPTNIDVSNRCAVNGWRVGIYPHPVTCSLYLQCDNYVTQVSSCPPYTVFDPLRSGCVDPTIAYPCNDNKNPDYFFTQQPPYTTGSPTYDYSDYCRVSSLTNGIHRHPGDCTKFIQCTFLSTSILNCPAGLAFDPDVKSCSSDYYAAVCQPGQVTNSPTHTDIQRVCEQYNIQSGIYPDTTRCSFFVECLFGVTHILQCPQGFSFNAVTRACDLIPLVNCNLNYNFRFP</sequence>
<dbReference type="PROSITE" id="PS51257">
    <property type="entry name" value="PROKAR_LIPOPROTEIN"/>
    <property type="match status" value="1"/>
</dbReference>
<evidence type="ECO:0000259" key="8">
    <source>
        <dbReference type="PROSITE" id="PS50234"/>
    </source>
</evidence>
<evidence type="ECO:0000259" key="9">
    <source>
        <dbReference type="PROSITE" id="PS50940"/>
    </source>
</evidence>
<protein>
    <submittedName>
        <fullName evidence="10">DEC-1</fullName>
    </submittedName>
</protein>
<evidence type="ECO:0000256" key="4">
    <source>
        <dbReference type="ARBA" id="ARBA00022729"/>
    </source>
</evidence>
<accession>Q75R52</accession>
<dbReference type="InterPro" id="IPR002557">
    <property type="entry name" value="Chitin-bd_dom"/>
</dbReference>
<dbReference type="CDD" id="cd01450">
    <property type="entry name" value="vWFA_subfamily_ECM"/>
    <property type="match status" value="2"/>
</dbReference>
<keyword evidence="6" id="KW-1015">Disulfide bond</keyword>
<evidence type="ECO:0000256" key="7">
    <source>
        <dbReference type="SAM" id="SignalP"/>
    </source>
</evidence>
<dbReference type="SUPFAM" id="SSF57625">
    <property type="entry name" value="Invertebrate chitin-binding proteins"/>
    <property type="match status" value="7"/>
</dbReference>
<reference evidence="10" key="1">
    <citation type="journal article" date="2004" name="Dev. Genes Evol.">
        <title>Isolation and evaluation of dextral-specific and dextral-enriched cDNA clones as candidates for the handedness-determining gene in a freshwater gastropod, Lymnaea stagnalis.</title>
        <authorList>
            <person name="Harada Y."/>
            <person name="Hosoiri Y."/>
            <person name="Kuroda R."/>
        </authorList>
    </citation>
    <scope>NUCLEOTIDE SEQUENCE</scope>
</reference>